<feature type="domain" description="Methyl-accepting transducer" evidence="6">
    <location>
        <begin position="505"/>
        <end position="741"/>
    </location>
</feature>
<dbReference type="Gene3D" id="6.10.340.10">
    <property type="match status" value="1"/>
</dbReference>
<dbReference type="SMART" id="SM00283">
    <property type="entry name" value="MA"/>
    <property type="match status" value="1"/>
</dbReference>
<evidence type="ECO:0000256" key="4">
    <source>
        <dbReference type="PROSITE-ProRule" id="PRU00284"/>
    </source>
</evidence>
<dbReference type="PROSITE" id="PS50885">
    <property type="entry name" value="HAMP"/>
    <property type="match status" value="1"/>
</dbReference>
<evidence type="ECO:0000256" key="5">
    <source>
        <dbReference type="SAM" id="Phobius"/>
    </source>
</evidence>
<comment type="similarity">
    <text evidence="3">Belongs to the methyl-accepting chemotaxis (MCP) protein family.</text>
</comment>
<feature type="domain" description="HAMP" evidence="7">
    <location>
        <begin position="447"/>
        <end position="500"/>
    </location>
</feature>
<feature type="transmembrane region" description="Helical" evidence="5">
    <location>
        <begin position="423"/>
        <end position="446"/>
    </location>
</feature>
<evidence type="ECO:0000256" key="3">
    <source>
        <dbReference type="ARBA" id="ARBA00029447"/>
    </source>
</evidence>
<dbReference type="Gene3D" id="1.10.287.950">
    <property type="entry name" value="Methyl-accepting chemotaxis protein"/>
    <property type="match status" value="1"/>
</dbReference>
<evidence type="ECO:0000313" key="8">
    <source>
        <dbReference type="EMBL" id="MFC3114569.1"/>
    </source>
</evidence>
<dbReference type="PROSITE" id="PS50111">
    <property type="entry name" value="CHEMOTAXIS_TRANSDUC_2"/>
    <property type="match status" value="1"/>
</dbReference>
<keyword evidence="9" id="KW-1185">Reference proteome</keyword>
<name>A0ABV7FAH8_9GAMM</name>
<dbReference type="PANTHER" id="PTHR32089">
    <property type="entry name" value="METHYL-ACCEPTING CHEMOTAXIS PROTEIN MCPB"/>
    <property type="match status" value="1"/>
</dbReference>
<dbReference type="Pfam" id="PF00672">
    <property type="entry name" value="HAMP"/>
    <property type="match status" value="1"/>
</dbReference>
<dbReference type="InterPro" id="IPR003660">
    <property type="entry name" value="HAMP_dom"/>
</dbReference>
<keyword evidence="5" id="KW-0812">Transmembrane</keyword>
<evidence type="ECO:0000256" key="2">
    <source>
        <dbReference type="ARBA" id="ARBA00023224"/>
    </source>
</evidence>
<reference evidence="9" key="1">
    <citation type="journal article" date="2019" name="Int. J. Syst. Evol. Microbiol.">
        <title>The Global Catalogue of Microorganisms (GCM) 10K type strain sequencing project: providing services to taxonomists for standard genome sequencing and annotation.</title>
        <authorList>
            <consortium name="The Broad Institute Genomics Platform"/>
            <consortium name="The Broad Institute Genome Sequencing Center for Infectious Disease"/>
            <person name="Wu L."/>
            <person name="Ma J."/>
        </authorList>
    </citation>
    <scope>NUCLEOTIDE SEQUENCE [LARGE SCALE GENOMIC DNA]</scope>
    <source>
        <strain evidence="9">KCTC 52237</strain>
    </source>
</reference>
<dbReference type="CDD" id="cd06225">
    <property type="entry name" value="HAMP"/>
    <property type="match status" value="1"/>
</dbReference>
<dbReference type="EMBL" id="JBHRTF010000002">
    <property type="protein sequence ID" value="MFC3114569.1"/>
    <property type="molecule type" value="Genomic_DNA"/>
</dbReference>
<organism evidence="8 9">
    <name type="scientific">Cellvibrio fontiphilus</name>
    <dbReference type="NCBI Taxonomy" id="1815559"/>
    <lineage>
        <taxon>Bacteria</taxon>
        <taxon>Pseudomonadati</taxon>
        <taxon>Pseudomonadota</taxon>
        <taxon>Gammaproteobacteria</taxon>
        <taxon>Cellvibrionales</taxon>
        <taxon>Cellvibrionaceae</taxon>
        <taxon>Cellvibrio</taxon>
    </lineage>
</organism>
<evidence type="ECO:0000256" key="1">
    <source>
        <dbReference type="ARBA" id="ARBA00004370"/>
    </source>
</evidence>
<gene>
    <name evidence="8" type="ORF">ACFODX_03305</name>
</gene>
<keyword evidence="2 4" id="KW-0807">Transducer</keyword>
<dbReference type="SUPFAM" id="SSF58104">
    <property type="entry name" value="Methyl-accepting chemotaxis protein (MCP) signaling domain"/>
    <property type="match status" value="1"/>
</dbReference>
<evidence type="ECO:0000313" key="9">
    <source>
        <dbReference type="Proteomes" id="UP001595555"/>
    </source>
</evidence>
<proteinExistence type="inferred from homology"/>
<evidence type="ECO:0000259" key="7">
    <source>
        <dbReference type="PROSITE" id="PS50885"/>
    </source>
</evidence>
<dbReference type="InterPro" id="IPR004089">
    <property type="entry name" value="MCPsignal_dom"/>
</dbReference>
<keyword evidence="5" id="KW-1133">Transmembrane helix</keyword>
<keyword evidence="5" id="KW-0472">Membrane</keyword>
<dbReference type="RefSeq" id="WP_378116038.1">
    <property type="nucleotide sequence ID" value="NZ_JBHRTF010000002.1"/>
</dbReference>
<evidence type="ECO:0000259" key="6">
    <source>
        <dbReference type="PROSITE" id="PS50111"/>
    </source>
</evidence>
<dbReference type="Proteomes" id="UP001595555">
    <property type="component" value="Unassembled WGS sequence"/>
</dbReference>
<comment type="subcellular location">
    <subcellularLocation>
        <location evidence="1">Membrane</location>
    </subcellularLocation>
</comment>
<dbReference type="Pfam" id="PF00015">
    <property type="entry name" value="MCPsignal"/>
    <property type="match status" value="1"/>
</dbReference>
<accession>A0ABV7FAH8</accession>
<dbReference type="PANTHER" id="PTHR32089:SF70">
    <property type="entry name" value="ENERGY TAXIS MODULATING METHYL ACCEPTING SENSORY TRANSDUCER"/>
    <property type="match status" value="1"/>
</dbReference>
<comment type="caution">
    <text evidence="8">The sequence shown here is derived from an EMBL/GenBank/DDBJ whole genome shotgun (WGS) entry which is preliminary data.</text>
</comment>
<protein>
    <submittedName>
        <fullName evidence="8">Methyl-accepting chemotaxis protein</fullName>
    </submittedName>
</protein>
<sequence>MKISSRLMLGAMLLTGVAVLLAAGTTGWLAVKESNRALSHNLEQQFQALAAGRAQAVSAQFSNYKELLLALAHGRMTQEAIYGFVRPFASYRYEVPSRAAEELRGELQQWYHNTYLPYHRAQTNGDIIDSRAWLEKFSQEALLIQHYYLQKNTADVSQLALLDDAGDASIYGQQHRRYHSSFRDLSQRFGFSDLLLIDAQSQTVIYSVNKSPLLGSSLINGPFAQSPLAQLSAQLQNTDKDKVLLSSFYANPARFNQQVAYMGLPVFHAVQSPDKPVGFLVVEIPAQQLSNIINAQRNWISLGLGKTGDVYITNSEGLLLTELRPMLEAPTDFLTQLQAANKRDAAAGVERLQKTTGTFSPHTEAVAQALAGRTGSGMSRDYLDRPVLSSWQPLQLGEQTFALVAQQNPDEVFAPLASLRSTLWRSVAIAILVLTALAALVAYLFAQHIGEPLKHLAAAIKQSAQDKNLLSNFPASRKDELGDIGRSLNYLFSELNTVMLQVNSSSEQSLQGALDNVTTTRQCRDETARQRHEMNHVGAETDAVVKSLAQMTQGLHLVSQQVQQAAQLASEGRARVAGVDEQVQILAQQVSHSCSTLAELRSATDNIGTVLDTIQSVAEQTNLLALNAAIEAARAGEHGRGFAVVAEEVRRLSFDTQSATGEIKKMIDQLRNSVSQISQGLNAEQESAQNCLLETRATQDSLNNIEAAVAEASVLTQRINNSAQDESQRAQSMRGRLIQLITGINETDIAITRLAESAEQQNALANRVMSAAKVLRFEQRR</sequence>